<evidence type="ECO:0000313" key="2">
    <source>
        <dbReference type="EMBL" id="BBL68999.1"/>
    </source>
</evidence>
<comment type="similarity">
    <text evidence="1">Belongs to the bacterial solute-binding protein 1 family. WtpA subfamily.</text>
</comment>
<keyword evidence="3" id="KW-1185">Reference proteome</keyword>
<dbReference type="Pfam" id="PF13531">
    <property type="entry name" value="SBP_bac_11"/>
    <property type="match status" value="1"/>
</dbReference>
<reference evidence="2 3" key="1">
    <citation type="submission" date="2019-06" db="EMBL/GenBank/DDBJ databases">
        <title>Complete genome sequence of Methanoculleus chikugoensis strain MG62.</title>
        <authorList>
            <person name="Asakawa S."/>
            <person name="Dianou D."/>
        </authorList>
    </citation>
    <scope>NUCLEOTIDE SEQUENCE [LARGE SCALE GENOMIC DNA]</scope>
    <source>
        <strain evidence="2 3">MG62</strain>
    </source>
</reference>
<evidence type="ECO:0000313" key="3">
    <source>
        <dbReference type="Proteomes" id="UP000824969"/>
    </source>
</evidence>
<dbReference type="InterPro" id="IPR050682">
    <property type="entry name" value="ModA/WtpA"/>
</dbReference>
<dbReference type="GeneID" id="66131723"/>
<organism evidence="2 3">
    <name type="scientific">Methanoculleus chikugoensis</name>
    <dbReference type="NCBI Taxonomy" id="118126"/>
    <lineage>
        <taxon>Archaea</taxon>
        <taxon>Methanobacteriati</taxon>
        <taxon>Methanobacteriota</taxon>
        <taxon>Stenosarchaea group</taxon>
        <taxon>Methanomicrobia</taxon>
        <taxon>Methanomicrobiales</taxon>
        <taxon>Methanomicrobiaceae</taxon>
        <taxon>Methanoculleus</taxon>
    </lineage>
</organism>
<proteinExistence type="inferred from homology"/>
<dbReference type="PANTHER" id="PTHR30632:SF16">
    <property type="entry name" value="MOLYBDATE_TUNGSTATE-BINDING PROTEIN WTPA"/>
    <property type="match status" value="1"/>
</dbReference>
<dbReference type="PANTHER" id="PTHR30632">
    <property type="entry name" value="MOLYBDATE-BINDING PERIPLASMIC PROTEIN"/>
    <property type="match status" value="1"/>
</dbReference>
<dbReference type="RefSeq" id="WP_221057012.1">
    <property type="nucleotide sequence ID" value="NZ_AP019781.1"/>
</dbReference>
<dbReference type="NCBIfam" id="NF003196">
    <property type="entry name" value="PRK04168.1"/>
    <property type="match status" value="1"/>
</dbReference>
<accession>A0ABM7H827</accession>
<dbReference type="CDD" id="cd13540">
    <property type="entry name" value="PBP2_ModA_WtpA"/>
    <property type="match status" value="1"/>
</dbReference>
<dbReference type="NCBIfam" id="TIGR03730">
    <property type="entry name" value="tungstate_WtpA"/>
    <property type="match status" value="1"/>
</dbReference>
<sequence>MKKTHFLALIGLIVAAAVLFCGCTGTTDDQTTTPTPTATVAEDVQVKVFHAGSLTGPFEKVKAAFEAEHPGVTVLLEPAGSVDCIKKVTENGKPADVLASADYALIPEMMLPDHADWYLTFAKNRMVLTYTNESKYADEITAENWYEILDRDGVRWGFSDPNSDPCGYRTPMVLQLAETYYKNDRIFETLVSEHSNITVTEENGTYTIHAADPEPDNVTLTIRPKADELVKMVKSGDLDYAWEYRSVAVQNDLSFLELPEEIDLSAVAFADNYATVRTEAKKGDGTTLYAGSPIVYGVTVPKIAEHPDLGVAFVEMLINATGQEILTADGQPPIVPAGGYGSVPDALQSLVEMQE</sequence>
<evidence type="ECO:0000256" key="1">
    <source>
        <dbReference type="ARBA" id="ARBA00009438"/>
    </source>
</evidence>
<gene>
    <name evidence="2" type="ORF">MchiMG62_21800</name>
</gene>
<dbReference type="InterPro" id="IPR022498">
    <property type="entry name" value="ABC_trnspt_W-bd_WtpA"/>
</dbReference>
<dbReference type="PROSITE" id="PS51257">
    <property type="entry name" value="PROKAR_LIPOPROTEIN"/>
    <property type="match status" value="1"/>
</dbReference>
<name>A0ABM7H827_9EURY</name>
<protein>
    <submittedName>
        <fullName evidence="2">Tungstate ABC transporter substrate-binding protein WtpA</fullName>
    </submittedName>
</protein>
<dbReference type="Proteomes" id="UP000824969">
    <property type="component" value="Chromosome"/>
</dbReference>
<dbReference type="EMBL" id="AP019781">
    <property type="protein sequence ID" value="BBL68999.1"/>
    <property type="molecule type" value="Genomic_DNA"/>
</dbReference>